<evidence type="ECO:0000259" key="2">
    <source>
        <dbReference type="Pfam" id="PF01551"/>
    </source>
</evidence>
<dbReference type="Pfam" id="PF01551">
    <property type="entry name" value="Peptidase_M23"/>
    <property type="match status" value="1"/>
</dbReference>
<dbReference type="AlphaFoldDB" id="A0A4Z0Q5H4"/>
<name>A0A4Z0Q5H4_9BACT</name>
<evidence type="ECO:0000313" key="4">
    <source>
        <dbReference type="Proteomes" id="UP000297549"/>
    </source>
</evidence>
<sequence length="275" mass="30242">MPRLLSCILLLLSGFAGFAQQEPGPQIAVEEVKYKDGSTVLTATNREFAPCTIFLEAELLHMTSDVALPAKIVVFPSSKPRVIAHFTPKEQYLTHTYKYWYGAQLGICNGKKPDTSFVYRLPFQTGTTSTVLQATAVDSTQGKLWSTHVIFGLPENTPVCAARTGIVTYVRQDSDKSGGRGRRYDANMIVVFHDDGTYAVYTHFRQHGAAVQKGQRVNQGDVLGFSGNTGWVRQPCLGFSVQYSAEPDPRMVPTLFQTATSPGHYLKTGQTVTLP</sequence>
<evidence type="ECO:0000313" key="3">
    <source>
        <dbReference type="EMBL" id="TGE24321.1"/>
    </source>
</evidence>
<dbReference type="CDD" id="cd12797">
    <property type="entry name" value="M23_peptidase"/>
    <property type="match status" value="1"/>
</dbReference>
<dbReference type="PANTHER" id="PTHR21666:SF270">
    <property type="entry name" value="MUREIN HYDROLASE ACTIVATOR ENVC"/>
    <property type="match status" value="1"/>
</dbReference>
<dbReference type="SUPFAM" id="SSF51261">
    <property type="entry name" value="Duplicated hybrid motif"/>
    <property type="match status" value="1"/>
</dbReference>
<evidence type="ECO:0000256" key="1">
    <source>
        <dbReference type="SAM" id="SignalP"/>
    </source>
</evidence>
<protein>
    <submittedName>
        <fullName evidence="3">M23 family metallopeptidase</fullName>
    </submittedName>
</protein>
<accession>A0A4Z0Q5H4</accession>
<gene>
    <name evidence="3" type="ORF">E5K00_03650</name>
</gene>
<dbReference type="Proteomes" id="UP000297549">
    <property type="component" value="Unassembled WGS sequence"/>
</dbReference>
<comment type="caution">
    <text evidence="3">The sequence shown here is derived from an EMBL/GenBank/DDBJ whole genome shotgun (WGS) entry which is preliminary data.</text>
</comment>
<proteinExistence type="predicted"/>
<feature type="chain" id="PRO_5021301647" evidence="1">
    <location>
        <begin position="20"/>
        <end position="275"/>
    </location>
</feature>
<feature type="domain" description="M23ase beta-sheet core" evidence="2">
    <location>
        <begin position="151"/>
        <end position="245"/>
    </location>
</feature>
<dbReference type="InterPro" id="IPR050570">
    <property type="entry name" value="Cell_wall_metabolism_enzyme"/>
</dbReference>
<dbReference type="InterPro" id="IPR011055">
    <property type="entry name" value="Dup_hybrid_motif"/>
</dbReference>
<feature type="signal peptide" evidence="1">
    <location>
        <begin position="1"/>
        <end position="19"/>
    </location>
</feature>
<reference evidence="3 4" key="1">
    <citation type="submission" date="2019-04" db="EMBL/GenBank/DDBJ databases">
        <authorList>
            <person name="Feng G."/>
            <person name="Zhang J."/>
            <person name="Zhu H."/>
        </authorList>
    </citation>
    <scope>NUCLEOTIDE SEQUENCE [LARGE SCALE GENOMIC DNA]</scope>
    <source>
        <strain evidence="3 4">JCM 31653</strain>
    </source>
</reference>
<dbReference type="OrthoDB" id="9809488at2"/>
<dbReference type="GO" id="GO:0004222">
    <property type="term" value="F:metalloendopeptidase activity"/>
    <property type="evidence" value="ECO:0007669"/>
    <property type="project" value="TreeGrafter"/>
</dbReference>
<dbReference type="InterPro" id="IPR016047">
    <property type="entry name" value="M23ase_b-sheet_dom"/>
</dbReference>
<keyword evidence="4" id="KW-1185">Reference proteome</keyword>
<dbReference type="EMBL" id="SRLC01000001">
    <property type="protein sequence ID" value="TGE24321.1"/>
    <property type="molecule type" value="Genomic_DNA"/>
</dbReference>
<organism evidence="3 4">
    <name type="scientific">Hymenobacter aquaticus</name>
    <dbReference type="NCBI Taxonomy" id="1867101"/>
    <lineage>
        <taxon>Bacteria</taxon>
        <taxon>Pseudomonadati</taxon>
        <taxon>Bacteroidota</taxon>
        <taxon>Cytophagia</taxon>
        <taxon>Cytophagales</taxon>
        <taxon>Hymenobacteraceae</taxon>
        <taxon>Hymenobacter</taxon>
    </lineage>
</organism>
<dbReference type="PANTHER" id="PTHR21666">
    <property type="entry name" value="PEPTIDASE-RELATED"/>
    <property type="match status" value="1"/>
</dbReference>
<keyword evidence="1" id="KW-0732">Signal</keyword>
<dbReference type="Gene3D" id="2.70.70.10">
    <property type="entry name" value="Glucose Permease (Domain IIA)"/>
    <property type="match status" value="1"/>
</dbReference>